<sequence length="401" mass="42741">MAGSAAPSRRAPVPVFISNKNNTMTKPQAKERAKSVRTAAAPGRKPGLAKPGVPTMSDVAQLAGVSPMTVSRVMNGDPNVRPGTRRRVDEAVAALNYVPNQAARRLAGARAIRIGFLYSNPSAGYLSEFLVGLLNQASSNNVQLVVENCEGGDAWEMHTRRLVDNGVDGIILPPPLGDTRGLIELVSQANVPAVTVACGQPDRRVGAVSIDDYQAAYDMTSHLVALGHHRIGFVIGHPNQTASERRLKGFKAAIAEHGADEAPELIAQGMFTYRSGLDAAEMLLGLDVRPTAIFASNDDMAAASVAIAHRLGLDVPGDLTVAGFDDTALATTIWPELTTVRQPIAQMAETAVQFLVRQIRAERDGSAAEPEHIVMDFTLVRRQSDAAPRRRPKMAGKVAEV</sequence>
<dbReference type="GO" id="GO:0003700">
    <property type="term" value="F:DNA-binding transcription factor activity"/>
    <property type="evidence" value="ECO:0007669"/>
    <property type="project" value="TreeGrafter"/>
</dbReference>
<dbReference type="AlphaFoldDB" id="A0A562R836"/>
<dbReference type="InterPro" id="IPR010982">
    <property type="entry name" value="Lambda_DNA-bd_dom_sf"/>
</dbReference>
<dbReference type="PANTHER" id="PTHR30146:SF153">
    <property type="entry name" value="LACTOSE OPERON REPRESSOR"/>
    <property type="match status" value="1"/>
</dbReference>
<dbReference type="Gene3D" id="3.40.50.2300">
    <property type="match status" value="2"/>
</dbReference>
<feature type="region of interest" description="Disordered" evidence="4">
    <location>
        <begin position="19"/>
        <end position="54"/>
    </location>
</feature>
<dbReference type="InterPro" id="IPR028082">
    <property type="entry name" value="Peripla_BP_I"/>
</dbReference>
<dbReference type="InterPro" id="IPR046335">
    <property type="entry name" value="LacI/GalR-like_sensor"/>
</dbReference>
<dbReference type="Proteomes" id="UP000318431">
    <property type="component" value="Unassembled WGS sequence"/>
</dbReference>
<organism evidence="6 7">
    <name type="scientific">Pseudoduganella lurida</name>
    <dbReference type="NCBI Taxonomy" id="1036180"/>
    <lineage>
        <taxon>Bacteria</taxon>
        <taxon>Pseudomonadati</taxon>
        <taxon>Pseudomonadota</taxon>
        <taxon>Betaproteobacteria</taxon>
        <taxon>Burkholderiales</taxon>
        <taxon>Oxalobacteraceae</taxon>
        <taxon>Telluria group</taxon>
        <taxon>Pseudoduganella</taxon>
    </lineage>
</organism>
<dbReference type="SUPFAM" id="SSF53822">
    <property type="entry name" value="Periplasmic binding protein-like I"/>
    <property type="match status" value="1"/>
</dbReference>
<evidence type="ECO:0000256" key="2">
    <source>
        <dbReference type="ARBA" id="ARBA00023125"/>
    </source>
</evidence>
<dbReference type="PROSITE" id="PS50932">
    <property type="entry name" value="HTH_LACI_2"/>
    <property type="match status" value="1"/>
</dbReference>
<dbReference type="CDD" id="cd01392">
    <property type="entry name" value="HTH_LacI"/>
    <property type="match status" value="1"/>
</dbReference>
<evidence type="ECO:0000313" key="7">
    <source>
        <dbReference type="Proteomes" id="UP000318431"/>
    </source>
</evidence>
<feature type="domain" description="HTH lacI-type" evidence="5">
    <location>
        <begin position="54"/>
        <end position="108"/>
    </location>
</feature>
<evidence type="ECO:0000256" key="4">
    <source>
        <dbReference type="SAM" id="MobiDB-lite"/>
    </source>
</evidence>
<comment type="caution">
    <text evidence="6">The sequence shown here is derived from an EMBL/GenBank/DDBJ whole genome shotgun (WGS) entry which is preliminary data.</text>
</comment>
<keyword evidence="7" id="KW-1185">Reference proteome</keyword>
<evidence type="ECO:0000313" key="6">
    <source>
        <dbReference type="EMBL" id="TWI65232.1"/>
    </source>
</evidence>
<name>A0A562R836_9BURK</name>
<dbReference type="SMART" id="SM00354">
    <property type="entry name" value="HTH_LACI"/>
    <property type="match status" value="1"/>
</dbReference>
<gene>
    <name evidence="6" type="ORF">IP91_02639</name>
</gene>
<dbReference type="InterPro" id="IPR000843">
    <property type="entry name" value="HTH_LacI"/>
</dbReference>
<evidence type="ECO:0000256" key="3">
    <source>
        <dbReference type="ARBA" id="ARBA00023163"/>
    </source>
</evidence>
<evidence type="ECO:0000259" key="5">
    <source>
        <dbReference type="PROSITE" id="PS50932"/>
    </source>
</evidence>
<dbReference type="Pfam" id="PF13377">
    <property type="entry name" value="Peripla_BP_3"/>
    <property type="match status" value="1"/>
</dbReference>
<reference evidence="6 7" key="1">
    <citation type="journal article" date="2015" name="Stand. Genomic Sci.">
        <title>Genomic Encyclopedia of Bacterial and Archaeal Type Strains, Phase III: the genomes of soil and plant-associated and newly described type strains.</title>
        <authorList>
            <person name="Whitman W.B."/>
            <person name="Woyke T."/>
            <person name="Klenk H.P."/>
            <person name="Zhou Y."/>
            <person name="Lilburn T.G."/>
            <person name="Beck B.J."/>
            <person name="De Vos P."/>
            <person name="Vandamme P."/>
            <person name="Eisen J.A."/>
            <person name="Garrity G."/>
            <person name="Hugenholtz P."/>
            <person name="Kyrpides N.C."/>
        </authorList>
    </citation>
    <scope>NUCLEOTIDE SEQUENCE [LARGE SCALE GENOMIC DNA]</scope>
    <source>
        <strain evidence="6 7">CGMCC 1.10822</strain>
    </source>
</reference>
<protein>
    <submittedName>
        <fullName evidence="6">Transcriptional regulator, LacI family</fullName>
    </submittedName>
</protein>
<accession>A0A562R836</accession>
<dbReference type="SUPFAM" id="SSF47413">
    <property type="entry name" value="lambda repressor-like DNA-binding domains"/>
    <property type="match status" value="1"/>
</dbReference>
<evidence type="ECO:0000256" key="1">
    <source>
        <dbReference type="ARBA" id="ARBA00023015"/>
    </source>
</evidence>
<dbReference type="CDD" id="cd01545">
    <property type="entry name" value="PBP1_SalR"/>
    <property type="match status" value="1"/>
</dbReference>
<dbReference type="Pfam" id="PF00356">
    <property type="entry name" value="LacI"/>
    <property type="match status" value="1"/>
</dbReference>
<keyword evidence="3" id="KW-0804">Transcription</keyword>
<dbReference type="PROSITE" id="PS00356">
    <property type="entry name" value="HTH_LACI_1"/>
    <property type="match status" value="1"/>
</dbReference>
<dbReference type="EMBL" id="VLLB01000004">
    <property type="protein sequence ID" value="TWI65232.1"/>
    <property type="molecule type" value="Genomic_DNA"/>
</dbReference>
<dbReference type="GO" id="GO:0000976">
    <property type="term" value="F:transcription cis-regulatory region binding"/>
    <property type="evidence" value="ECO:0007669"/>
    <property type="project" value="TreeGrafter"/>
</dbReference>
<dbReference type="Gene3D" id="1.10.260.40">
    <property type="entry name" value="lambda repressor-like DNA-binding domains"/>
    <property type="match status" value="1"/>
</dbReference>
<dbReference type="PRINTS" id="PR00036">
    <property type="entry name" value="HTHLACI"/>
</dbReference>
<proteinExistence type="predicted"/>
<keyword evidence="2" id="KW-0238">DNA-binding</keyword>
<keyword evidence="1" id="KW-0805">Transcription regulation</keyword>
<dbReference type="PANTHER" id="PTHR30146">
    <property type="entry name" value="LACI-RELATED TRANSCRIPTIONAL REPRESSOR"/>
    <property type="match status" value="1"/>
</dbReference>